<evidence type="ECO:0000313" key="13">
    <source>
        <dbReference type="EMBL" id="PTX54510.1"/>
    </source>
</evidence>
<dbReference type="InterPro" id="IPR006311">
    <property type="entry name" value="TAT_signal"/>
</dbReference>
<evidence type="ECO:0000256" key="8">
    <source>
        <dbReference type="ARBA" id="ARBA00022977"/>
    </source>
</evidence>
<sequence>MTQPVHLTRRFFLQTTGAGVATAAMGLPALAATSVNFQLSWLHSVQFGGSYIAAKKNYWADQGLDVSLSQGGPNAPVEPPVVSGAALVGISAADYTAAAVAQGAPFKIIAVAMQKNPFAIASLAGNPVNAPADLVGKRIGMAVANTPVLQALCTLNNVDIDAIEIVPTQYDPAPLVSGQVDCLLCWETDLPVAMTVQGVDNTTMLMADHGYALHSQTYIATEDAIANRRADLIALLKGEVMGWNDYEADTDAAAALTVEMFPDAGLELETQKLQAARQVPLMFSDLTAENGFGWFTDETVAANIETLALLGRDVSADLWDRSLLEEVHG</sequence>
<evidence type="ECO:0000256" key="6">
    <source>
        <dbReference type="ARBA" id="ARBA00022723"/>
    </source>
</evidence>
<name>A0A2T6BEM1_9RHOB</name>
<keyword evidence="9" id="KW-0408">Iron</keyword>
<keyword evidence="5" id="KW-0808">Transferase</keyword>
<evidence type="ECO:0000256" key="2">
    <source>
        <dbReference type="ARBA" id="ARBA00004948"/>
    </source>
</evidence>
<comment type="function">
    <text evidence="1">Responsible for the formation of the pyrimidine heterocycle in the thiamine biosynthesis pathway. Catalyzes the formation of hydroxymethylpyrimidine phosphate (HMP-P) from histidine and pyridoxal phosphate (PLP). The protein uses PLP and the active site histidine to form HMP-P, generating an inactive enzyme. The enzyme can only undergo a single turnover, which suggests it is a suicide enzyme.</text>
</comment>
<reference evidence="13 14" key="1">
    <citation type="submission" date="2018-04" db="EMBL/GenBank/DDBJ databases">
        <title>Genomic Encyclopedia of Archaeal and Bacterial Type Strains, Phase II (KMG-II): from individual species to whole genera.</title>
        <authorList>
            <person name="Goeker M."/>
        </authorList>
    </citation>
    <scope>NUCLEOTIDE SEQUENCE [LARGE SCALE GENOMIC DNA]</scope>
    <source>
        <strain evidence="13 14">DSM 100977</strain>
    </source>
</reference>
<evidence type="ECO:0000256" key="5">
    <source>
        <dbReference type="ARBA" id="ARBA00022679"/>
    </source>
</evidence>
<keyword evidence="6" id="KW-0479">Metal-binding</keyword>
<dbReference type="GO" id="GO:0016740">
    <property type="term" value="F:transferase activity"/>
    <property type="evidence" value="ECO:0007669"/>
    <property type="project" value="UniProtKB-KW"/>
</dbReference>
<dbReference type="GO" id="GO:0046872">
    <property type="term" value="F:metal ion binding"/>
    <property type="evidence" value="ECO:0007669"/>
    <property type="project" value="UniProtKB-KW"/>
</dbReference>
<comment type="caution">
    <text evidence="13">The sequence shown here is derived from an EMBL/GenBank/DDBJ whole genome shotgun (WGS) entry which is preliminary data.</text>
</comment>
<gene>
    <name evidence="13" type="ORF">C8N43_3325</name>
</gene>
<dbReference type="PROSITE" id="PS51318">
    <property type="entry name" value="TAT"/>
    <property type="match status" value="1"/>
</dbReference>
<evidence type="ECO:0000256" key="1">
    <source>
        <dbReference type="ARBA" id="ARBA00003469"/>
    </source>
</evidence>
<feature type="domain" description="SsuA/THI5-like" evidence="12">
    <location>
        <begin position="46"/>
        <end position="247"/>
    </location>
</feature>
<keyword evidence="7" id="KW-0663">Pyridoxal phosphate</keyword>
<dbReference type="Proteomes" id="UP000243978">
    <property type="component" value="Unassembled WGS sequence"/>
</dbReference>
<dbReference type="SUPFAM" id="SSF53850">
    <property type="entry name" value="Periplasmic binding protein-like II"/>
    <property type="match status" value="1"/>
</dbReference>
<dbReference type="PANTHER" id="PTHR31528">
    <property type="entry name" value="4-AMINO-5-HYDROXYMETHYL-2-METHYLPYRIMIDINE PHOSPHATE SYNTHASE THI11-RELATED"/>
    <property type="match status" value="1"/>
</dbReference>
<dbReference type="InterPro" id="IPR027939">
    <property type="entry name" value="NMT1/THI5"/>
</dbReference>
<comment type="similarity">
    <text evidence="3">Belongs to the NMT1/THI5 family.</text>
</comment>
<dbReference type="Pfam" id="PF09084">
    <property type="entry name" value="NMT1"/>
    <property type="match status" value="1"/>
</dbReference>
<evidence type="ECO:0000256" key="10">
    <source>
        <dbReference type="ARBA" id="ARBA00033171"/>
    </source>
</evidence>
<dbReference type="PANTHER" id="PTHR31528:SF1">
    <property type="entry name" value="4-AMINO-5-HYDROXYMETHYL-2-METHYLPYRIMIDINE PHOSPHATE SYNTHASE THI11-RELATED"/>
    <property type="match status" value="1"/>
</dbReference>
<evidence type="ECO:0000256" key="11">
    <source>
        <dbReference type="ARBA" id="ARBA00048179"/>
    </source>
</evidence>
<evidence type="ECO:0000313" key="14">
    <source>
        <dbReference type="Proteomes" id="UP000243978"/>
    </source>
</evidence>
<evidence type="ECO:0000256" key="7">
    <source>
        <dbReference type="ARBA" id="ARBA00022898"/>
    </source>
</evidence>
<protein>
    <recommendedName>
        <fullName evidence="10">Thiamine pyrimidine synthase</fullName>
    </recommendedName>
</protein>
<accession>A0A2T6BEM1</accession>
<dbReference type="GO" id="GO:0009228">
    <property type="term" value="P:thiamine biosynthetic process"/>
    <property type="evidence" value="ECO:0007669"/>
    <property type="project" value="UniProtKB-KW"/>
</dbReference>
<dbReference type="EMBL" id="QBKS01000002">
    <property type="protein sequence ID" value="PTX54510.1"/>
    <property type="molecule type" value="Genomic_DNA"/>
</dbReference>
<comment type="pathway">
    <text evidence="2">Cofactor biosynthesis; thiamine diphosphate biosynthesis.</text>
</comment>
<comment type="subunit">
    <text evidence="4">Homodimer.</text>
</comment>
<dbReference type="OrthoDB" id="5372616at2"/>
<keyword evidence="14" id="KW-1185">Reference proteome</keyword>
<evidence type="ECO:0000259" key="12">
    <source>
        <dbReference type="Pfam" id="PF09084"/>
    </source>
</evidence>
<organism evidence="13 14">
    <name type="scientific">Litoreibacter ponti</name>
    <dbReference type="NCBI Taxonomy" id="1510457"/>
    <lineage>
        <taxon>Bacteria</taxon>
        <taxon>Pseudomonadati</taxon>
        <taxon>Pseudomonadota</taxon>
        <taxon>Alphaproteobacteria</taxon>
        <taxon>Rhodobacterales</taxon>
        <taxon>Roseobacteraceae</taxon>
        <taxon>Litoreibacter</taxon>
    </lineage>
</organism>
<proteinExistence type="inferred from homology"/>
<comment type="catalytic activity">
    <reaction evidence="11">
        <text>N(6)-(pyridoxal phosphate)-L-lysyl-[4-amino-5-hydroxymethyl-2-methylpyrimidine phosphate synthase] + L-histidyl-[4-amino-5-hydroxymethyl-2-methylpyrimidine phosphate synthase] + 2 Fe(3+) + 4 H2O = L-lysyl-[4-amino-5-hydroxymethyl-2-methylpyrimidine phosphate synthase] + (2S)-2-amino-5-hydroxy-4-oxopentanoyl-[4-amino-5-hydroxymethyl-2-methylpyrimidine phosphate synthase] + 4-amino-2-methyl-5-(phosphooxymethyl)pyrimidine + 3-oxopropanoate + 2 Fe(2+) + 2 H(+)</text>
        <dbReference type="Rhea" id="RHEA:65756"/>
        <dbReference type="Rhea" id="RHEA-COMP:16892"/>
        <dbReference type="Rhea" id="RHEA-COMP:16893"/>
        <dbReference type="Rhea" id="RHEA-COMP:16894"/>
        <dbReference type="Rhea" id="RHEA-COMP:16895"/>
        <dbReference type="ChEBI" id="CHEBI:15377"/>
        <dbReference type="ChEBI" id="CHEBI:15378"/>
        <dbReference type="ChEBI" id="CHEBI:29033"/>
        <dbReference type="ChEBI" id="CHEBI:29034"/>
        <dbReference type="ChEBI" id="CHEBI:29969"/>
        <dbReference type="ChEBI" id="CHEBI:29979"/>
        <dbReference type="ChEBI" id="CHEBI:33190"/>
        <dbReference type="ChEBI" id="CHEBI:58354"/>
        <dbReference type="ChEBI" id="CHEBI:143915"/>
        <dbReference type="ChEBI" id="CHEBI:157692"/>
    </reaction>
    <physiologicalReaction direction="left-to-right" evidence="11">
        <dbReference type="Rhea" id="RHEA:65757"/>
    </physiologicalReaction>
</comment>
<dbReference type="AlphaFoldDB" id="A0A2T6BEM1"/>
<evidence type="ECO:0000256" key="3">
    <source>
        <dbReference type="ARBA" id="ARBA00009406"/>
    </source>
</evidence>
<dbReference type="Gene3D" id="3.40.190.10">
    <property type="entry name" value="Periplasmic binding protein-like II"/>
    <property type="match status" value="2"/>
</dbReference>
<keyword evidence="8" id="KW-0784">Thiamine biosynthesis</keyword>
<evidence type="ECO:0000256" key="4">
    <source>
        <dbReference type="ARBA" id="ARBA00011738"/>
    </source>
</evidence>
<dbReference type="RefSeq" id="WP_107846837.1">
    <property type="nucleotide sequence ID" value="NZ_QBKS01000002.1"/>
</dbReference>
<evidence type="ECO:0000256" key="9">
    <source>
        <dbReference type="ARBA" id="ARBA00023004"/>
    </source>
</evidence>
<dbReference type="InterPro" id="IPR015168">
    <property type="entry name" value="SsuA/THI5"/>
</dbReference>